<name>S8BXC3_9LAMI</name>
<keyword evidence="1" id="KW-0489">Methyltransferase</keyword>
<dbReference type="InterPro" id="IPR029063">
    <property type="entry name" value="SAM-dependent_MTases_sf"/>
</dbReference>
<protein>
    <recommendedName>
        <fullName evidence="4">O-methyltransferase C-terminal domain-containing protein</fullName>
    </recommendedName>
</protein>
<dbReference type="PANTHER" id="PTHR11746">
    <property type="entry name" value="O-METHYLTRANSFERASE"/>
    <property type="match status" value="1"/>
</dbReference>
<keyword evidence="2" id="KW-0808">Transferase</keyword>
<dbReference type="PROSITE" id="PS51683">
    <property type="entry name" value="SAM_OMT_II"/>
    <property type="match status" value="1"/>
</dbReference>
<dbReference type="Pfam" id="PF00891">
    <property type="entry name" value="Methyltransf_2"/>
    <property type="match status" value="1"/>
</dbReference>
<evidence type="ECO:0000313" key="6">
    <source>
        <dbReference type="Proteomes" id="UP000015453"/>
    </source>
</evidence>
<dbReference type="SUPFAM" id="SSF53335">
    <property type="entry name" value="S-adenosyl-L-methionine-dependent methyltransferases"/>
    <property type="match status" value="1"/>
</dbReference>
<feature type="domain" description="O-methyltransferase C-terminal" evidence="4">
    <location>
        <begin position="2"/>
        <end position="187"/>
    </location>
</feature>
<dbReference type="CDD" id="cd02440">
    <property type="entry name" value="AdoMet_MTases"/>
    <property type="match status" value="1"/>
</dbReference>
<organism evidence="5 6">
    <name type="scientific">Genlisea aurea</name>
    <dbReference type="NCBI Taxonomy" id="192259"/>
    <lineage>
        <taxon>Eukaryota</taxon>
        <taxon>Viridiplantae</taxon>
        <taxon>Streptophyta</taxon>
        <taxon>Embryophyta</taxon>
        <taxon>Tracheophyta</taxon>
        <taxon>Spermatophyta</taxon>
        <taxon>Magnoliopsida</taxon>
        <taxon>eudicotyledons</taxon>
        <taxon>Gunneridae</taxon>
        <taxon>Pentapetalae</taxon>
        <taxon>asterids</taxon>
        <taxon>lamiids</taxon>
        <taxon>Lamiales</taxon>
        <taxon>Lentibulariaceae</taxon>
        <taxon>Genlisea</taxon>
    </lineage>
</organism>
<keyword evidence="3" id="KW-0949">S-adenosyl-L-methionine</keyword>
<reference evidence="5 6" key="1">
    <citation type="journal article" date="2013" name="BMC Genomics">
        <title>The miniature genome of a carnivorous plant Genlisea aurea contains a low number of genes and short non-coding sequences.</title>
        <authorList>
            <person name="Leushkin E.V."/>
            <person name="Sutormin R.A."/>
            <person name="Nabieva E.R."/>
            <person name="Penin A.A."/>
            <person name="Kondrashov A.S."/>
            <person name="Logacheva M.D."/>
        </authorList>
    </citation>
    <scope>NUCLEOTIDE SEQUENCE [LARGE SCALE GENOMIC DNA]</scope>
</reference>
<comment type="caution">
    <text evidence="5">The sequence shown here is derived from an EMBL/GenBank/DDBJ whole genome shotgun (WGS) entry which is preliminary data.</text>
</comment>
<dbReference type="InterPro" id="IPR001077">
    <property type="entry name" value="COMT_C"/>
</dbReference>
<dbReference type="AlphaFoldDB" id="S8BXC3"/>
<proteinExistence type="predicted"/>
<dbReference type="Proteomes" id="UP000015453">
    <property type="component" value="Unassembled WGS sequence"/>
</dbReference>
<sequence length="205" mass="22815">MHLFEYTSVDPRFNTILNNAMLSQTTLFMNTFLPKYDGFRGIETLVDVGGGTGITLKMIIDKYPSIHGINFDLPHVISEALPTPGIDHVGGDMFAGIPKANAIFLKWICHDWNDEHCGKLLKNCWDALDDGGKVILVESIVEKDPDGVTIIKGGVEVADMFMMVVNPGGKERTEMELKSLAQYAGFKKMVKICDVNGIWIMELYK</sequence>
<evidence type="ECO:0000259" key="4">
    <source>
        <dbReference type="Pfam" id="PF00891"/>
    </source>
</evidence>
<dbReference type="OrthoDB" id="910025at2759"/>
<evidence type="ECO:0000256" key="3">
    <source>
        <dbReference type="ARBA" id="ARBA00022691"/>
    </source>
</evidence>
<dbReference type="GO" id="GO:0032259">
    <property type="term" value="P:methylation"/>
    <property type="evidence" value="ECO:0007669"/>
    <property type="project" value="UniProtKB-KW"/>
</dbReference>
<dbReference type="Gene3D" id="3.40.50.150">
    <property type="entry name" value="Vaccinia Virus protein VP39"/>
    <property type="match status" value="1"/>
</dbReference>
<dbReference type="InterPro" id="IPR016461">
    <property type="entry name" value="COMT-like"/>
</dbReference>
<evidence type="ECO:0000256" key="2">
    <source>
        <dbReference type="ARBA" id="ARBA00022679"/>
    </source>
</evidence>
<evidence type="ECO:0000256" key="1">
    <source>
        <dbReference type="ARBA" id="ARBA00022603"/>
    </source>
</evidence>
<dbReference type="GO" id="GO:0008171">
    <property type="term" value="F:O-methyltransferase activity"/>
    <property type="evidence" value="ECO:0007669"/>
    <property type="project" value="InterPro"/>
</dbReference>
<evidence type="ECO:0000313" key="5">
    <source>
        <dbReference type="EMBL" id="EPS59009.1"/>
    </source>
</evidence>
<accession>S8BXC3</accession>
<keyword evidence="6" id="KW-1185">Reference proteome</keyword>
<gene>
    <name evidence="5" type="ORF">M569_15803</name>
</gene>
<dbReference type="EMBL" id="AUSU01008715">
    <property type="protein sequence ID" value="EPS59009.1"/>
    <property type="molecule type" value="Genomic_DNA"/>
</dbReference>